<gene>
    <name evidence="3" type="ORF">P872_15070</name>
</gene>
<dbReference type="NCBIfam" id="TIGR01617">
    <property type="entry name" value="arsC_related"/>
    <property type="match status" value="1"/>
</dbReference>
<organism evidence="3 4">
    <name type="scientific">Rhodonellum psychrophilum GCM71 = DSM 17998</name>
    <dbReference type="NCBI Taxonomy" id="1123057"/>
    <lineage>
        <taxon>Bacteria</taxon>
        <taxon>Pseudomonadati</taxon>
        <taxon>Bacteroidota</taxon>
        <taxon>Cytophagia</taxon>
        <taxon>Cytophagales</taxon>
        <taxon>Cytophagaceae</taxon>
        <taxon>Rhodonellum</taxon>
    </lineage>
</organism>
<name>U5C3J8_9BACT</name>
<evidence type="ECO:0000313" key="3">
    <source>
        <dbReference type="EMBL" id="ERM84364.1"/>
    </source>
</evidence>
<comment type="similarity">
    <text evidence="1 2">Belongs to the ArsC family.</text>
</comment>
<comment type="caution">
    <text evidence="3">The sequence shown here is derived from an EMBL/GenBank/DDBJ whole genome shotgun (WGS) entry which is preliminary data.</text>
</comment>
<dbReference type="InterPro" id="IPR006660">
    <property type="entry name" value="Arsenate_reductase-like"/>
</dbReference>
<dbReference type="InterPro" id="IPR036249">
    <property type="entry name" value="Thioredoxin-like_sf"/>
</dbReference>
<dbReference type="InterPro" id="IPR006504">
    <property type="entry name" value="Tscrpt_reg_Spx/MgsR"/>
</dbReference>
<accession>U5C3J8</accession>
<sequence length="104" mass="11975">MKKTFSFLEAEGIEYDFVDYKKKAPSEDLLLKFESIVGIESLINKRGTTFRKLTDSEKSLLENRESAIKILMEKSSMIKRPIVEFPSGQLVLGFDPEEIKLKNK</sequence>
<dbReference type="Proteomes" id="UP000016843">
    <property type="component" value="Unassembled WGS sequence"/>
</dbReference>
<dbReference type="PATRIC" id="fig|1123057.7.peg.739"/>
<protein>
    <recommendedName>
        <fullName evidence="5">Arsenate reductase</fullName>
    </recommendedName>
</protein>
<evidence type="ECO:0000256" key="1">
    <source>
        <dbReference type="ARBA" id="ARBA00007198"/>
    </source>
</evidence>
<dbReference type="SUPFAM" id="SSF52833">
    <property type="entry name" value="Thioredoxin-like"/>
    <property type="match status" value="1"/>
</dbReference>
<dbReference type="PANTHER" id="PTHR30041">
    <property type="entry name" value="ARSENATE REDUCTASE"/>
    <property type="match status" value="1"/>
</dbReference>
<reference evidence="3 4" key="1">
    <citation type="journal article" date="2013" name="Genome Announc.">
        <title>Draft Genome Sequence of the Psychrophilic and Alkaliphilic Rhodonellum psychrophilum Strain GCM71T.</title>
        <authorList>
            <person name="Hauptmann A.L."/>
            <person name="Glaring M.A."/>
            <person name="Hallin P.F."/>
            <person name="Prieme A."/>
            <person name="Stougaard P."/>
        </authorList>
    </citation>
    <scope>NUCLEOTIDE SEQUENCE [LARGE SCALE GENOMIC DNA]</scope>
    <source>
        <strain evidence="3 4">GCM71</strain>
    </source>
</reference>
<evidence type="ECO:0008006" key="5">
    <source>
        <dbReference type="Google" id="ProtNLM"/>
    </source>
</evidence>
<keyword evidence="4" id="KW-1185">Reference proteome</keyword>
<dbReference type="eggNOG" id="COG1393">
    <property type="taxonomic scope" value="Bacteria"/>
</dbReference>
<dbReference type="EMBL" id="AWXR01000005">
    <property type="protein sequence ID" value="ERM84364.1"/>
    <property type="molecule type" value="Genomic_DNA"/>
</dbReference>
<dbReference type="Gene3D" id="3.40.30.10">
    <property type="entry name" value="Glutaredoxin"/>
    <property type="match status" value="1"/>
</dbReference>
<proteinExistence type="inferred from homology"/>
<dbReference type="AlphaFoldDB" id="U5C3J8"/>
<evidence type="ECO:0000256" key="2">
    <source>
        <dbReference type="PROSITE-ProRule" id="PRU01282"/>
    </source>
</evidence>
<evidence type="ECO:0000313" key="4">
    <source>
        <dbReference type="Proteomes" id="UP000016843"/>
    </source>
</evidence>
<dbReference type="Pfam" id="PF03960">
    <property type="entry name" value="ArsC"/>
    <property type="match status" value="1"/>
</dbReference>
<dbReference type="PANTHER" id="PTHR30041:SF8">
    <property type="entry name" value="PROTEIN YFFB"/>
    <property type="match status" value="1"/>
</dbReference>
<dbReference type="PROSITE" id="PS51353">
    <property type="entry name" value="ARSC"/>
    <property type="match status" value="1"/>
</dbReference>